<evidence type="ECO:0000256" key="1">
    <source>
        <dbReference type="SAM" id="MobiDB-lite"/>
    </source>
</evidence>
<proteinExistence type="predicted"/>
<dbReference type="AlphaFoldDB" id="A0A5M8QHT5"/>
<reference evidence="2 3" key="1">
    <citation type="submission" date="2019-07" db="EMBL/GenBank/DDBJ databases">
        <authorList>
            <person name="Qu J.-H."/>
        </authorList>
    </citation>
    <scope>NUCLEOTIDE SEQUENCE [LARGE SCALE GENOMIC DNA]</scope>
    <source>
        <strain evidence="2 3">MDT1-10-3</strain>
    </source>
</reference>
<evidence type="ECO:0000313" key="2">
    <source>
        <dbReference type="EMBL" id="KAA6434711.1"/>
    </source>
</evidence>
<feature type="region of interest" description="Disordered" evidence="1">
    <location>
        <begin position="48"/>
        <end position="85"/>
    </location>
</feature>
<protein>
    <submittedName>
        <fullName evidence="2">Uncharacterized protein</fullName>
    </submittedName>
</protein>
<sequence length="106" mass="11976">MTAPCFLVRRHGRASSVNSAYHQAGRQLSRTQAKYSLFLALGTTAPARDRRRNHRFGSGQSTHGIQRHPLRHGSSAGTGGRSRNIYTKDCSHVREWAIFREEMKLI</sequence>
<dbReference type="OrthoDB" id="9802323at2"/>
<dbReference type="EMBL" id="VKKZ01000020">
    <property type="protein sequence ID" value="KAA6434711.1"/>
    <property type="molecule type" value="Genomic_DNA"/>
</dbReference>
<name>A0A5M8QHT5_9BACT</name>
<reference evidence="2 3" key="2">
    <citation type="submission" date="2019-09" db="EMBL/GenBank/DDBJ databases">
        <title>A bacterium isolated from glacier soil.</title>
        <authorList>
            <person name="Liu Q."/>
        </authorList>
    </citation>
    <scope>NUCLEOTIDE SEQUENCE [LARGE SCALE GENOMIC DNA]</scope>
    <source>
        <strain evidence="2 3">MDT1-10-3</strain>
    </source>
</reference>
<accession>A0A5M8QHT5</accession>
<gene>
    <name evidence="2" type="ORF">FOE74_11070</name>
</gene>
<dbReference type="Proteomes" id="UP000323866">
    <property type="component" value="Unassembled WGS sequence"/>
</dbReference>
<organism evidence="2 3">
    <name type="scientific">Rufibacter glacialis</name>
    <dbReference type="NCBI Taxonomy" id="1259555"/>
    <lineage>
        <taxon>Bacteria</taxon>
        <taxon>Pseudomonadati</taxon>
        <taxon>Bacteroidota</taxon>
        <taxon>Cytophagia</taxon>
        <taxon>Cytophagales</taxon>
        <taxon>Hymenobacteraceae</taxon>
        <taxon>Rufibacter</taxon>
    </lineage>
</organism>
<evidence type="ECO:0000313" key="3">
    <source>
        <dbReference type="Proteomes" id="UP000323866"/>
    </source>
</evidence>
<comment type="caution">
    <text evidence="2">The sequence shown here is derived from an EMBL/GenBank/DDBJ whole genome shotgun (WGS) entry which is preliminary data.</text>
</comment>